<comment type="similarity">
    <text evidence="1">Belongs to the arrestin family.</text>
</comment>
<organism evidence="4 5">
    <name type="scientific">Romanomermis culicivorax</name>
    <name type="common">Nematode worm</name>
    <dbReference type="NCBI Taxonomy" id="13658"/>
    <lineage>
        <taxon>Eukaryota</taxon>
        <taxon>Metazoa</taxon>
        <taxon>Ecdysozoa</taxon>
        <taxon>Nematoda</taxon>
        <taxon>Enoplea</taxon>
        <taxon>Dorylaimia</taxon>
        <taxon>Mermithida</taxon>
        <taxon>Mermithoidea</taxon>
        <taxon>Mermithidae</taxon>
        <taxon>Romanomermis</taxon>
    </lineage>
</organism>
<dbReference type="GO" id="GO:0015031">
    <property type="term" value="P:protein transport"/>
    <property type="evidence" value="ECO:0007669"/>
    <property type="project" value="TreeGrafter"/>
</dbReference>
<feature type="region of interest" description="Disordered" evidence="2">
    <location>
        <begin position="71"/>
        <end position="111"/>
    </location>
</feature>
<dbReference type="Proteomes" id="UP000887565">
    <property type="component" value="Unplaced"/>
</dbReference>
<accession>A0A915HZA0</accession>
<dbReference type="GO" id="GO:0005737">
    <property type="term" value="C:cytoplasm"/>
    <property type="evidence" value="ECO:0007669"/>
    <property type="project" value="TreeGrafter"/>
</dbReference>
<evidence type="ECO:0000256" key="2">
    <source>
        <dbReference type="SAM" id="MobiDB-lite"/>
    </source>
</evidence>
<dbReference type="SUPFAM" id="SSF81296">
    <property type="entry name" value="E set domains"/>
    <property type="match status" value="2"/>
</dbReference>
<sequence>MNNGTTKSKLREFEILFDDPKAVFTSGDEIRGKIRIFLNEPMKMRMVQMRFTGITKVALADPKQLLISRQSSKKETGNNEHQLQQQQQPKEKEKNQKKEKKKKKEQSSQDVQGVIVGKNGVVAVAVPTNGNVQNGAVVAQTPNPTDGKYHEMISLDKTIDLLERRPGQELPHDFILPSGLNTLPFTFLLPKKPLPASFESTHASVRYVCQATICKPWKHDYTTKKAFTVLPPSDDLCPFDPNSSEAVAATSGYCCRLATPANFPTLSNRLSVDETTSTQACCATGRVSCEASLQKQVFNLGESTSITAKVINNSRLAVEEIKFALVQQITCKGRDNGGKVERTSVYTRNIWSDTKMITNDKKSKKNKQERKKQAAAAEFFVNFRIPTVSPSMEIDSNVYNHYKAGDQSSLDRRILGGLMMLRVSYYASVQLKVGKKVDYLTVKLPLILIGAPFVTFSQQEYDHKSRSDSFELSECALGSVDIRDETDGDFVTGSQKFAPYYPILRIDTSSISQVAAA</sequence>
<feature type="domain" description="Arrestin C-terminal-like" evidence="3">
    <location>
        <begin position="283"/>
        <end position="453"/>
    </location>
</feature>
<keyword evidence="4" id="KW-1185">Reference proteome</keyword>
<dbReference type="InterPro" id="IPR011022">
    <property type="entry name" value="Arrestin_C-like"/>
</dbReference>
<dbReference type="AlphaFoldDB" id="A0A915HZA0"/>
<evidence type="ECO:0000256" key="1">
    <source>
        <dbReference type="ARBA" id="ARBA00005298"/>
    </source>
</evidence>
<dbReference type="SMART" id="SM01017">
    <property type="entry name" value="Arrestin_C"/>
    <property type="match status" value="1"/>
</dbReference>
<dbReference type="Pfam" id="PF02752">
    <property type="entry name" value="Arrestin_C"/>
    <property type="match status" value="1"/>
</dbReference>
<dbReference type="Pfam" id="PF00339">
    <property type="entry name" value="Arrestin_N"/>
    <property type="match status" value="2"/>
</dbReference>
<dbReference type="WBParaSite" id="nRc.2.0.1.t07176-RA">
    <property type="protein sequence ID" value="nRc.2.0.1.t07176-RA"/>
    <property type="gene ID" value="nRc.2.0.1.g07176"/>
</dbReference>
<dbReference type="PANTHER" id="PTHR11188:SF17">
    <property type="entry name" value="FI21816P1"/>
    <property type="match status" value="1"/>
</dbReference>
<dbReference type="InterPro" id="IPR014752">
    <property type="entry name" value="Arrestin-like_C"/>
</dbReference>
<evidence type="ECO:0000259" key="3">
    <source>
        <dbReference type="SMART" id="SM01017"/>
    </source>
</evidence>
<dbReference type="Gene3D" id="2.60.40.640">
    <property type="match status" value="2"/>
</dbReference>
<name>A0A915HZA0_ROMCU</name>
<dbReference type="InterPro" id="IPR050357">
    <property type="entry name" value="Arrestin_domain-protein"/>
</dbReference>
<evidence type="ECO:0000313" key="5">
    <source>
        <dbReference type="WBParaSite" id="nRc.2.0.1.t07176-RA"/>
    </source>
</evidence>
<evidence type="ECO:0000313" key="4">
    <source>
        <dbReference type="Proteomes" id="UP000887565"/>
    </source>
</evidence>
<proteinExistence type="inferred from homology"/>
<reference evidence="5" key="1">
    <citation type="submission" date="2022-11" db="UniProtKB">
        <authorList>
            <consortium name="WormBaseParasite"/>
        </authorList>
    </citation>
    <scope>IDENTIFICATION</scope>
</reference>
<dbReference type="InterPro" id="IPR011021">
    <property type="entry name" value="Arrestin-like_N"/>
</dbReference>
<protein>
    <submittedName>
        <fullName evidence="5">Arrestin C-terminal-like domain-containing protein</fullName>
    </submittedName>
</protein>
<dbReference type="PANTHER" id="PTHR11188">
    <property type="entry name" value="ARRESTIN DOMAIN CONTAINING PROTEIN"/>
    <property type="match status" value="1"/>
</dbReference>
<dbReference type="InterPro" id="IPR014756">
    <property type="entry name" value="Ig_E-set"/>
</dbReference>